<keyword evidence="1" id="KW-0472">Membrane</keyword>
<dbReference type="EMBL" id="FMAU01000009">
    <property type="protein sequence ID" value="SCC34822.1"/>
    <property type="molecule type" value="Genomic_DNA"/>
</dbReference>
<keyword evidence="3" id="KW-1185">Reference proteome</keyword>
<evidence type="ECO:0000313" key="2">
    <source>
        <dbReference type="EMBL" id="SCC34822.1"/>
    </source>
</evidence>
<evidence type="ECO:0000256" key="1">
    <source>
        <dbReference type="SAM" id="Phobius"/>
    </source>
</evidence>
<dbReference type="RefSeq" id="WP_156416156.1">
    <property type="nucleotide sequence ID" value="NZ_FMAU01000009.1"/>
</dbReference>
<sequence>MAAVSIILAIFLFLLGYLTPVSTLYTLPISLLLLIFGITRLLKKENGQVRR</sequence>
<organism evidence="2 3">
    <name type="scientific">[Bacillus] enclensis</name>
    <dbReference type="NCBI Taxonomy" id="1402860"/>
    <lineage>
        <taxon>Bacteria</taxon>
        <taxon>Bacillati</taxon>
        <taxon>Bacillota</taxon>
        <taxon>Bacilli</taxon>
        <taxon>Bacillales</taxon>
        <taxon>Bacillaceae</taxon>
        <taxon>Rossellomorea</taxon>
    </lineage>
</organism>
<accession>A0A1C4DU55</accession>
<keyword evidence="1" id="KW-0812">Transmembrane</keyword>
<protein>
    <submittedName>
        <fullName evidence="2">Uncharacterized protein</fullName>
    </submittedName>
</protein>
<keyword evidence="1" id="KW-1133">Transmembrane helix</keyword>
<gene>
    <name evidence="2" type="ORF">GA0061094_4176</name>
</gene>
<name>A0A1C4DU55_9BACI</name>
<dbReference type="Proteomes" id="UP000181997">
    <property type="component" value="Unassembled WGS sequence"/>
</dbReference>
<proteinExistence type="predicted"/>
<feature type="transmembrane region" description="Helical" evidence="1">
    <location>
        <begin position="26"/>
        <end position="42"/>
    </location>
</feature>
<evidence type="ECO:0000313" key="3">
    <source>
        <dbReference type="Proteomes" id="UP000181997"/>
    </source>
</evidence>
<dbReference type="AlphaFoldDB" id="A0A1C4DU55"/>
<reference evidence="3" key="1">
    <citation type="submission" date="2016-08" db="EMBL/GenBank/DDBJ databases">
        <authorList>
            <person name="Varghese N."/>
            <person name="Submissions Spin"/>
        </authorList>
    </citation>
    <scope>NUCLEOTIDE SEQUENCE [LARGE SCALE GENOMIC DNA]</scope>
    <source>
        <strain evidence="3">SGD-1123</strain>
    </source>
</reference>